<organism evidence="2 3">
    <name type="scientific">Cronartium quercuum f. sp. fusiforme G11</name>
    <dbReference type="NCBI Taxonomy" id="708437"/>
    <lineage>
        <taxon>Eukaryota</taxon>
        <taxon>Fungi</taxon>
        <taxon>Dikarya</taxon>
        <taxon>Basidiomycota</taxon>
        <taxon>Pucciniomycotina</taxon>
        <taxon>Pucciniomycetes</taxon>
        <taxon>Pucciniales</taxon>
        <taxon>Coleosporiaceae</taxon>
        <taxon>Cronartium</taxon>
    </lineage>
</organism>
<protein>
    <recommendedName>
        <fullName evidence="1">FHA domain-containing protein</fullName>
    </recommendedName>
</protein>
<feature type="domain" description="FHA" evidence="1">
    <location>
        <begin position="1"/>
        <end position="51"/>
    </location>
</feature>
<proteinExistence type="predicted"/>
<dbReference type="InterPro" id="IPR008984">
    <property type="entry name" value="SMAD_FHA_dom_sf"/>
</dbReference>
<feature type="non-terminal residue" evidence="2">
    <location>
        <position position="1"/>
    </location>
</feature>
<accession>A0A9P6NTE8</accession>
<dbReference type="SUPFAM" id="SSF49879">
    <property type="entry name" value="SMAD/FHA domain"/>
    <property type="match status" value="1"/>
</dbReference>
<comment type="caution">
    <text evidence="2">The sequence shown here is derived from an EMBL/GenBank/DDBJ whole genome shotgun (WGS) entry which is preliminary data.</text>
</comment>
<dbReference type="PROSITE" id="PS50006">
    <property type="entry name" value="FHA_DOMAIN"/>
    <property type="match status" value="1"/>
</dbReference>
<evidence type="ECO:0000313" key="2">
    <source>
        <dbReference type="EMBL" id="KAG0151302.1"/>
    </source>
</evidence>
<dbReference type="AlphaFoldDB" id="A0A9P6NTE8"/>
<name>A0A9P6NTE8_9BASI</name>
<gene>
    <name evidence="2" type="ORF">CROQUDRAFT_36906</name>
</gene>
<reference evidence="2" key="1">
    <citation type="submission" date="2013-11" db="EMBL/GenBank/DDBJ databases">
        <title>Genome sequence of the fusiform rust pathogen reveals effectors for host alternation and coevolution with pine.</title>
        <authorList>
            <consortium name="DOE Joint Genome Institute"/>
            <person name="Smith K."/>
            <person name="Pendleton A."/>
            <person name="Kubisiak T."/>
            <person name="Anderson C."/>
            <person name="Salamov A."/>
            <person name="Aerts A."/>
            <person name="Riley R."/>
            <person name="Clum A."/>
            <person name="Lindquist E."/>
            <person name="Ence D."/>
            <person name="Campbell M."/>
            <person name="Kronenberg Z."/>
            <person name="Feau N."/>
            <person name="Dhillon B."/>
            <person name="Hamelin R."/>
            <person name="Burleigh J."/>
            <person name="Smith J."/>
            <person name="Yandell M."/>
            <person name="Nelson C."/>
            <person name="Grigoriev I."/>
            <person name="Davis J."/>
        </authorList>
    </citation>
    <scope>NUCLEOTIDE SEQUENCE</scope>
    <source>
        <strain evidence="2">G11</strain>
    </source>
</reference>
<dbReference type="InterPro" id="IPR000253">
    <property type="entry name" value="FHA_dom"/>
</dbReference>
<dbReference type="EMBL" id="MU167213">
    <property type="protein sequence ID" value="KAG0151302.1"/>
    <property type="molecule type" value="Genomic_DNA"/>
</dbReference>
<dbReference type="OrthoDB" id="5954824at2759"/>
<evidence type="ECO:0000259" key="1">
    <source>
        <dbReference type="PROSITE" id="PS50006"/>
    </source>
</evidence>
<sequence length="62" mass="7157">NEEEEDPINVDLGPIRAVSWRHAHIYFNWAPGWWMLSVAGKNGCVVDGRWRARGEVLVLRAR</sequence>
<keyword evidence="3" id="KW-1185">Reference proteome</keyword>
<dbReference type="Proteomes" id="UP000886653">
    <property type="component" value="Unassembled WGS sequence"/>
</dbReference>
<evidence type="ECO:0000313" key="3">
    <source>
        <dbReference type="Proteomes" id="UP000886653"/>
    </source>
</evidence>